<dbReference type="RefSeq" id="WP_190996460.1">
    <property type="nucleotide sequence ID" value="NZ_JACXSI010000001.1"/>
</dbReference>
<keyword evidence="3" id="KW-0378">Hydrolase</keyword>
<feature type="transmembrane region" description="Helical" evidence="1">
    <location>
        <begin position="64"/>
        <end position="89"/>
    </location>
</feature>
<dbReference type="Pfam" id="PF02517">
    <property type="entry name" value="Rce1-like"/>
    <property type="match status" value="1"/>
</dbReference>
<name>A0A927CTH9_9BACI</name>
<reference evidence="3" key="1">
    <citation type="submission" date="2020-09" db="EMBL/GenBank/DDBJ databases">
        <title>Bacillus faecalis sp. nov., a moderately halophilic bacterium isolated from cow faeces.</title>
        <authorList>
            <person name="Jiang L."/>
            <person name="Lee J."/>
        </authorList>
    </citation>
    <scope>NUCLEOTIDE SEQUENCE</scope>
    <source>
        <strain evidence="3">AGMB 02131</strain>
    </source>
</reference>
<organism evidence="3 4">
    <name type="scientific">Peribacillus faecalis</name>
    <dbReference type="NCBI Taxonomy" id="2772559"/>
    <lineage>
        <taxon>Bacteria</taxon>
        <taxon>Bacillati</taxon>
        <taxon>Bacillota</taxon>
        <taxon>Bacilli</taxon>
        <taxon>Bacillales</taxon>
        <taxon>Bacillaceae</taxon>
        <taxon>Peribacillus</taxon>
    </lineage>
</organism>
<proteinExistence type="predicted"/>
<evidence type="ECO:0000259" key="2">
    <source>
        <dbReference type="Pfam" id="PF02517"/>
    </source>
</evidence>
<protein>
    <submittedName>
        <fullName evidence="3">CPBP family intramembrane metalloprotease</fullName>
    </submittedName>
</protein>
<comment type="caution">
    <text evidence="3">The sequence shown here is derived from an EMBL/GenBank/DDBJ whole genome shotgun (WGS) entry which is preliminary data.</text>
</comment>
<gene>
    <name evidence="3" type="ORF">IEO70_00845</name>
</gene>
<evidence type="ECO:0000313" key="3">
    <source>
        <dbReference type="EMBL" id="MBD3106924.1"/>
    </source>
</evidence>
<feature type="transmembrane region" description="Helical" evidence="1">
    <location>
        <begin position="186"/>
        <end position="204"/>
    </location>
</feature>
<keyword evidence="1" id="KW-0472">Membrane</keyword>
<feature type="transmembrane region" description="Helical" evidence="1">
    <location>
        <begin position="31"/>
        <end position="48"/>
    </location>
</feature>
<sequence length="206" mass="23517">MKRCATDVRLLLGLVGAHILIYIAYHNDNVFWYLYTAAMLFCMSYAIADNKKNAITKLPLTKNILYGFISGLLLYALFFIGNLLIDWLHLTDLAKDVKNLYKEFSPISAWHYLVLFVVIIPGEEVFWRGYIQRKLNDFKLQPSLIVIVSAILYTLPIIYSQNLALVVAAAVAGLVWAILYQWKKSLSLVIASHLVFDCILLLIFPL</sequence>
<evidence type="ECO:0000313" key="4">
    <source>
        <dbReference type="Proteomes" id="UP000602076"/>
    </source>
</evidence>
<dbReference type="GO" id="GO:0004175">
    <property type="term" value="F:endopeptidase activity"/>
    <property type="evidence" value="ECO:0007669"/>
    <property type="project" value="UniProtKB-ARBA"/>
</dbReference>
<keyword evidence="1" id="KW-1133">Transmembrane helix</keyword>
<accession>A0A927CTH9</accession>
<feature type="transmembrane region" description="Helical" evidence="1">
    <location>
        <begin position="163"/>
        <end position="179"/>
    </location>
</feature>
<feature type="transmembrane region" description="Helical" evidence="1">
    <location>
        <begin position="7"/>
        <end position="25"/>
    </location>
</feature>
<dbReference type="Proteomes" id="UP000602076">
    <property type="component" value="Unassembled WGS sequence"/>
</dbReference>
<feature type="domain" description="CAAX prenyl protease 2/Lysostaphin resistance protein A-like" evidence="2">
    <location>
        <begin position="108"/>
        <end position="198"/>
    </location>
</feature>
<dbReference type="EMBL" id="JACXSI010000001">
    <property type="protein sequence ID" value="MBD3106924.1"/>
    <property type="molecule type" value="Genomic_DNA"/>
</dbReference>
<feature type="transmembrane region" description="Helical" evidence="1">
    <location>
        <begin position="138"/>
        <end position="157"/>
    </location>
</feature>
<keyword evidence="1" id="KW-0812">Transmembrane</keyword>
<dbReference type="InterPro" id="IPR003675">
    <property type="entry name" value="Rce1/LyrA-like_dom"/>
</dbReference>
<dbReference type="GO" id="GO:0080120">
    <property type="term" value="P:CAAX-box protein maturation"/>
    <property type="evidence" value="ECO:0007669"/>
    <property type="project" value="UniProtKB-ARBA"/>
</dbReference>
<feature type="transmembrane region" description="Helical" evidence="1">
    <location>
        <begin position="109"/>
        <end position="126"/>
    </location>
</feature>
<dbReference type="GO" id="GO:0008237">
    <property type="term" value="F:metallopeptidase activity"/>
    <property type="evidence" value="ECO:0007669"/>
    <property type="project" value="UniProtKB-KW"/>
</dbReference>
<dbReference type="AlphaFoldDB" id="A0A927CTH9"/>
<keyword evidence="3" id="KW-0482">Metalloprotease</keyword>
<evidence type="ECO:0000256" key="1">
    <source>
        <dbReference type="SAM" id="Phobius"/>
    </source>
</evidence>
<keyword evidence="4" id="KW-1185">Reference proteome</keyword>
<keyword evidence="3" id="KW-0645">Protease</keyword>